<reference evidence="2 3" key="1">
    <citation type="submission" date="2014-02" db="EMBL/GenBank/DDBJ databases">
        <title>Draft Genome of Hylemonella gracilis isolated from the Niagara River.</title>
        <authorList>
            <person name="Pawlowski D.R."/>
            <person name="Koudelka G.B."/>
        </authorList>
    </citation>
    <scope>NUCLEOTIDE SEQUENCE [LARGE SCALE GENOMIC DNA]</scope>
    <source>
        <strain evidence="2 3">Niagara R</strain>
    </source>
</reference>
<keyword evidence="1" id="KW-0732">Signal</keyword>
<dbReference type="EMBL" id="JEMG01000001">
    <property type="protein sequence ID" value="EYC52928.1"/>
    <property type="molecule type" value="Genomic_DNA"/>
</dbReference>
<evidence type="ECO:0000313" key="2">
    <source>
        <dbReference type="EMBL" id="EYC52928.1"/>
    </source>
</evidence>
<organism evidence="2 3">
    <name type="scientific">Hylemonella gracilis str. Niagara R</name>
    <dbReference type="NCBI Taxonomy" id="1458275"/>
    <lineage>
        <taxon>Bacteria</taxon>
        <taxon>Pseudomonadati</taxon>
        <taxon>Pseudomonadota</taxon>
        <taxon>Betaproteobacteria</taxon>
        <taxon>Burkholderiales</taxon>
        <taxon>Comamonadaceae</taxon>
        <taxon>Hylemonella</taxon>
    </lineage>
</organism>
<accession>A0A016XNY4</accession>
<protein>
    <recommendedName>
        <fullName evidence="4">PEP-CTERM protein-sorting domain-containing protein</fullName>
    </recommendedName>
</protein>
<proteinExistence type="predicted"/>
<dbReference type="AlphaFoldDB" id="A0A016XNY4"/>
<dbReference type="Proteomes" id="UP000023268">
    <property type="component" value="Unassembled WGS sequence"/>
</dbReference>
<dbReference type="OrthoDB" id="6365843at2"/>
<dbReference type="RefSeq" id="WP_051509817.1">
    <property type="nucleotide sequence ID" value="NZ_JEMG01000001.1"/>
</dbReference>
<gene>
    <name evidence="2" type="ORF">AZ34_13400</name>
</gene>
<evidence type="ECO:0000256" key="1">
    <source>
        <dbReference type="SAM" id="SignalP"/>
    </source>
</evidence>
<comment type="caution">
    <text evidence="2">The sequence shown here is derived from an EMBL/GenBank/DDBJ whole genome shotgun (WGS) entry which is preliminary data.</text>
</comment>
<name>A0A016XNY4_9BURK</name>
<evidence type="ECO:0000313" key="3">
    <source>
        <dbReference type="Proteomes" id="UP000023268"/>
    </source>
</evidence>
<sequence length="218" mass="22685">MKFNLKKTALVLAVAAAASGAQATALMSGVITPNVDVVAGSFGGTLLDSAITVISNASYSGIARTAVYDTGTGLDFYYQFTNDDTSTHGVERFTGSDFTALNVGIVNVYQTGAAFDIFVTGTEESDYADRTTAGVIGFSFVPNSLSPINPGLTSFTQIIRTDAREYTAGNFGLLNGMGDNAQGFGVAAPVPELESYAMLLAGLGMVGTIIRRRKSKQG</sequence>
<feature type="chain" id="PRO_5001495568" description="PEP-CTERM protein-sorting domain-containing protein" evidence="1">
    <location>
        <begin position="24"/>
        <end position="218"/>
    </location>
</feature>
<evidence type="ECO:0008006" key="4">
    <source>
        <dbReference type="Google" id="ProtNLM"/>
    </source>
</evidence>
<feature type="signal peptide" evidence="1">
    <location>
        <begin position="1"/>
        <end position="23"/>
    </location>
</feature>